<feature type="transmembrane region" description="Helical" evidence="18">
    <location>
        <begin position="432"/>
        <end position="451"/>
    </location>
</feature>
<comment type="subcellular location">
    <subcellularLocation>
        <location evidence="3">Cell membrane</location>
        <topology evidence="3">Multi-pass membrane protein</topology>
    </subcellularLocation>
</comment>
<dbReference type="RefSeq" id="WP_058581806.1">
    <property type="nucleotide sequence ID" value="NZ_LOPU01000018.1"/>
</dbReference>
<dbReference type="EMBL" id="LOPU01000018">
    <property type="protein sequence ID" value="KTG10453.1"/>
    <property type="molecule type" value="Genomic_DNA"/>
</dbReference>
<keyword evidence="23" id="KW-1185">Reference proteome</keyword>
<feature type="transmembrane region" description="Helical" evidence="18">
    <location>
        <begin position="94"/>
        <end position="112"/>
    </location>
</feature>
<dbReference type="Proteomes" id="UP000054387">
    <property type="component" value="Unassembled WGS sequence"/>
</dbReference>
<dbReference type="Gene3D" id="3.40.50.12610">
    <property type="match status" value="1"/>
</dbReference>
<dbReference type="STRING" id="1514971.AUR64_12895"/>
<keyword evidence="12 18" id="KW-1133">Transmembrane helix</keyword>
<dbReference type="Gene3D" id="2.60.40.3390">
    <property type="match status" value="1"/>
</dbReference>
<feature type="transmembrane region" description="Helical" evidence="18">
    <location>
        <begin position="22"/>
        <end position="40"/>
    </location>
</feature>
<dbReference type="GO" id="GO:0005886">
    <property type="term" value="C:plasma membrane"/>
    <property type="evidence" value="ECO:0007669"/>
    <property type="project" value="UniProtKB-SubCell"/>
</dbReference>
<dbReference type="Pfam" id="PF02516">
    <property type="entry name" value="STT3"/>
    <property type="match status" value="1"/>
</dbReference>
<evidence type="ECO:0000256" key="4">
    <source>
        <dbReference type="ARBA" id="ARBA00004922"/>
    </source>
</evidence>
<sequence length="1092" mass="118112">MSHRTESVEETEDSYLDRLEDWYHIPALLGVVAVMLYYRLQGYGNYIQNGTVVFSGNDAWYHLREVEYTVRHWPFTMPFDPWTYFPYGTYQGQFGTLYDQIVATAALIIGLGSPSDQLVAQTLLVAPAVFGALTAIPVYLIGKRLGGRLAGLFGAVILMQLPGSFLRRSLVGVSDHNGVEPLFMAIAILAFIVAFAVAEREKPIWELVADRDRDALRSPLKWSALAGVALALYMWVWPPGVLLVGVVGTFIVVKMVSDVVNGESPEPIAFVGAVSMGVTALFMLLRVDTFEFSATQFSLIQPVLAFAVGAGSVFLAWLARQWESRDLSTALYPAAVGGAIVVSLGLMAVVLPDAFQQLTNNFQRILGFSAGARTRTISEAQPFLDPNTLSQFGTTATLQLLSEYGLAIFTGVAAATWMLAKPLIRGGDSRNVGYVAASVAVVGLLYLIPAVPKAIGGALGIDHALLGLIVVFSLIVGATLLTSYRSEHLLVVVWAAFMTAAAFTQLRFNYYLALVVVVMNAFLLGEILGYLGLRKSVTRVTDDVEVYQILAVVTVVMLVLTPVLLVPLGGSQGQQTATAQQIGAANSPGAYTQWQGSLGWMANNTPQEGNYGGAGNADQLGYYERFDRPADSDYDYPEGAYGVMSWWDYGHWITMGSERIPNANPFQQGATSAANFLLAPSEQQSQEVLESQSTEGNQTRYVMVDWEMVTPGEKFGAPVVFYDENENLSQADFYQRIYAEGFQGSFFLKDQRYYDSTMVRLYEYHGSAMDPQPFVVDWEPTPAVNQQTGEEVSVPTPVGEGENATLLRTFDNMSAAREFVEEDGTAQVGGVGPYPEERVEAMEHYRLVKASESSATQSRSYFRQLLSTGQITGLNAQFLTQTPPQWVKTFERVPGATVEGSGAPANSEVRAAVQMEMAGNQTFTYVQYAETDANGNFEFTLPYSTTGYDETGDGYTNVSVRSNGPYYVSTQPVENESGDSVQYTGTVNVSDAKVVGEDDSPATVELTETPAAVNTGSDNETAGNETAENESVGNGTGENPFGNESVDNESANSSNDSTAGNDSNSTSLVAPDASAARSVTAALVTAPVTVWS</sequence>
<comment type="caution">
    <text evidence="22">The sequence shown here is derived from an EMBL/GenBank/DDBJ whole genome shotgun (WGS) entry which is preliminary data.</text>
</comment>
<proteinExistence type="inferred from homology"/>
<comment type="catalytic activity">
    <reaction evidence="16">
        <text>an archaeal dolichyl phosphooligosaccharide + [protein]-L-asparagine = an archaeal dolichyl phosphate + a glycoprotein with the oligosaccharide chain attached by N-beta-D-glycosyl linkage to a protein L-asparagine.</text>
        <dbReference type="EC" id="2.4.99.21"/>
    </reaction>
</comment>
<feature type="transmembrane region" description="Helical" evidence="18">
    <location>
        <begin position="242"/>
        <end position="261"/>
    </location>
</feature>
<evidence type="ECO:0000256" key="1">
    <source>
        <dbReference type="ARBA" id="ARBA00001936"/>
    </source>
</evidence>
<organism evidence="22 23">
    <name type="scientific">Haloprofundus marisrubri</name>
    <dbReference type="NCBI Taxonomy" id="1514971"/>
    <lineage>
        <taxon>Archaea</taxon>
        <taxon>Methanobacteriati</taxon>
        <taxon>Methanobacteriota</taxon>
        <taxon>Stenosarchaea group</taxon>
        <taxon>Halobacteria</taxon>
        <taxon>Halobacteriales</taxon>
        <taxon>Haloferacaceae</taxon>
        <taxon>Haloprofundus</taxon>
    </lineage>
</organism>
<evidence type="ECO:0000256" key="13">
    <source>
        <dbReference type="ARBA" id="ARBA00023136"/>
    </source>
</evidence>
<dbReference type="InterPro" id="IPR041154">
    <property type="entry name" value="AglB_P1"/>
</dbReference>
<reference evidence="22 23" key="1">
    <citation type="submission" date="2015-12" db="EMBL/GenBank/DDBJ databases">
        <title>Haloprofundus marisrubri gen. nov., sp. nov., an extremely halophilic archaeon isolated from the Discovery deep brine-seawater interface in the Red Sea.</title>
        <authorList>
            <person name="Zhang G."/>
            <person name="Stingl U."/>
            <person name="Rashid M."/>
        </authorList>
    </citation>
    <scope>NUCLEOTIDE SEQUENCE [LARGE SCALE GENOMIC DNA]</scope>
    <source>
        <strain evidence="22 23">SB9</strain>
    </source>
</reference>
<keyword evidence="13 18" id="KW-0472">Membrane</keyword>
<feature type="transmembrane region" description="Helical" evidence="18">
    <location>
        <begin position="463"/>
        <end position="481"/>
    </location>
</feature>
<feature type="transmembrane region" description="Helical" evidence="18">
    <location>
        <begin position="118"/>
        <end position="142"/>
    </location>
</feature>
<name>A0A0W1RBG3_9EURY</name>
<dbReference type="AlphaFoldDB" id="A0A0W1RBG3"/>
<evidence type="ECO:0000256" key="11">
    <source>
        <dbReference type="ARBA" id="ARBA00022842"/>
    </source>
</evidence>
<dbReference type="UniPathway" id="UPA00378"/>
<feature type="compositionally biased region" description="Low complexity" evidence="17">
    <location>
        <begin position="1019"/>
        <end position="1030"/>
    </location>
</feature>
<comment type="similarity">
    <text evidence="5">Belongs to the STT3 family.</text>
</comment>
<dbReference type="Pfam" id="PF18079">
    <property type="entry name" value="AglB_L1"/>
    <property type="match status" value="1"/>
</dbReference>
<keyword evidence="14" id="KW-0464">Manganese</keyword>
<feature type="transmembrane region" description="Helical" evidence="18">
    <location>
        <begin position="149"/>
        <end position="166"/>
    </location>
</feature>
<feature type="domain" description="Archaeal glycosylation protein B peripheral" evidence="20">
    <location>
        <begin position="895"/>
        <end position="994"/>
    </location>
</feature>
<evidence type="ECO:0000256" key="8">
    <source>
        <dbReference type="ARBA" id="ARBA00022679"/>
    </source>
</evidence>
<feature type="transmembrane region" description="Helical" evidence="18">
    <location>
        <begin position="545"/>
        <end position="565"/>
    </location>
</feature>
<feature type="transmembrane region" description="Helical" evidence="18">
    <location>
        <begin position="178"/>
        <end position="198"/>
    </location>
</feature>
<feature type="transmembrane region" description="Helical" evidence="18">
    <location>
        <begin position="488"/>
        <end position="504"/>
    </location>
</feature>
<feature type="domain" description="Oligosaccharyl transferase STT3 N-terminal" evidence="19">
    <location>
        <begin position="49"/>
        <end position="565"/>
    </location>
</feature>
<protein>
    <recommendedName>
        <fullName evidence="6">dolichyl-phosphooligosaccharide-protein glycotransferase</fullName>
        <ecNumber evidence="6">2.4.99.21</ecNumber>
    </recommendedName>
    <alternativeName>
        <fullName evidence="15">Oligosaccharyl transferase</fullName>
    </alternativeName>
</protein>
<evidence type="ECO:0000256" key="5">
    <source>
        <dbReference type="ARBA" id="ARBA00010810"/>
    </source>
</evidence>
<evidence type="ECO:0000256" key="14">
    <source>
        <dbReference type="ARBA" id="ARBA00023211"/>
    </source>
</evidence>
<keyword evidence="8 22" id="KW-0808">Transferase</keyword>
<accession>A0A0W1RBG3</accession>
<evidence type="ECO:0000259" key="20">
    <source>
        <dbReference type="Pfam" id="PF18079"/>
    </source>
</evidence>
<feature type="domain" description="AglB-like core" evidence="21">
    <location>
        <begin position="592"/>
        <end position="708"/>
    </location>
</feature>
<feature type="transmembrane region" description="Helical" evidence="18">
    <location>
        <begin position="299"/>
        <end position="318"/>
    </location>
</feature>
<dbReference type="GO" id="GO:0046872">
    <property type="term" value="F:metal ion binding"/>
    <property type="evidence" value="ECO:0007669"/>
    <property type="project" value="UniProtKB-KW"/>
</dbReference>
<feature type="transmembrane region" description="Helical" evidence="18">
    <location>
        <begin position="330"/>
        <end position="351"/>
    </location>
</feature>
<evidence type="ECO:0000256" key="16">
    <source>
        <dbReference type="ARBA" id="ARBA00034066"/>
    </source>
</evidence>
<dbReference type="InterPro" id="IPR048307">
    <property type="entry name" value="STT3_N"/>
</dbReference>
<evidence type="ECO:0000256" key="6">
    <source>
        <dbReference type="ARBA" id="ARBA00012602"/>
    </source>
</evidence>
<evidence type="ECO:0000256" key="3">
    <source>
        <dbReference type="ARBA" id="ARBA00004651"/>
    </source>
</evidence>
<feature type="compositionally biased region" description="Polar residues" evidence="17">
    <location>
        <begin position="1048"/>
        <end position="1068"/>
    </location>
</feature>
<dbReference type="PANTHER" id="PTHR13872:SF1">
    <property type="entry name" value="DOLICHYL-DIPHOSPHOOLIGOSACCHARIDE--PROTEIN GLYCOSYLTRANSFERASE SUBUNIT STT3B"/>
    <property type="match status" value="1"/>
</dbReference>
<evidence type="ECO:0000259" key="21">
    <source>
        <dbReference type="Pfam" id="PF22627"/>
    </source>
</evidence>
<comment type="cofactor">
    <cofactor evidence="2">
        <name>Mg(2+)</name>
        <dbReference type="ChEBI" id="CHEBI:18420"/>
    </cofactor>
</comment>
<dbReference type="OrthoDB" id="82393at2157"/>
<gene>
    <name evidence="22" type="ORF">AUR64_12895</name>
</gene>
<comment type="cofactor">
    <cofactor evidence="1">
        <name>Mn(2+)</name>
        <dbReference type="ChEBI" id="CHEBI:29035"/>
    </cofactor>
</comment>
<feature type="transmembrane region" description="Helical" evidence="18">
    <location>
        <begin position="510"/>
        <end position="533"/>
    </location>
</feature>
<dbReference type="NCBIfam" id="TIGR04154">
    <property type="entry name" value="archaeo_STT3"/>
    <property type="match status" value="1"/>
</dbReference>
<evidence type="ECO:0000256" key="18">
    <source>
        <dbReference type="SAM" id="Phobius"/>
    </source>
</evidence>
<evidence type="ECO:0000256" key="9">
    <source>
        <dbReference type="ARBA" id="ARBA00022692"/>
    </source>
</evidence>
<evidence type="ECO:0000256" key="12">
    <source>
        <dbReference type="ARBA" id="ARBA00022989"/>
    </source>
</evidence>
<dbReference type="EC" id="2.4.99.21" evidence="6"/>
<feature type="region of interest" description="Disordered" evidence="17">
    <location>
        <begin position="991"/>
        <end position="1078"/>
    </location>
</feature>
<keyword evidence="11" id="KW-0460">Magnesium</keyword>
<evidence type="ECO:0000256" key="7">
    <source>
        <dbReference type="ARBA" id="ARBA00022676"/>
    </source>
</evidence>
<dbReference type="GO" id="GO:0004576">
    <property type="term" value="F:oligosaccharyl transferase activity"/>
    <property type="evidence" value="ECO:0007669"/>
    <property type="project" value="InterPro"/>
</dbReference>
<dbReference type="PANTHER" id="PTHR13872">
    <property type="entry name" value="DOLICHYL-DIPHOSPHOOLIGOSACCHARIDE--PROTEIN GLYCOSYLTRANSFERASE SUBUNIT"/>
    <property type="match status" value="1"/>
</dbReference>
<evidence type="ECO:0000256" key="17">
    <source>
        <dbReference type="SAM" id="MobiDB-lite"/>
    </source>
</evidence>
<keyword evidence="9 18" id="KW-0812">Transmembrane</keyword>
<dbReference type="InterPro" id="IPR026410">
    <property type="entry name" value="OlisacTrfase_arch"/>
</dbReference>
<evidence type="ECO:0000313" key="23">
    <source>
        <dbReference type="Proteomes" id="UP000054387"/>
    </source>
</evidence>
<evidence type="ECO:0000259" key="19">
    <source>
        <dbReference type="Pfam" id="PF02516"/>
    </source>
</evidence>
<keyword evidence="10" id="KW-0479">Metal-binding</keyword>
<keyword evidence="7" id="KW-0328">Glycosyltransferase</keyword>
<evidence type="ECO:0000256" key="15">
    <source>
        <dbReference type="ARBA" id="ARBA00030679"/>
    </source>
</evidence>
<evidence type="ECO:0000256" key="10">
    <source>
        <dbReference type="ARBA" id="ARBA00022723"/>
    </source>
</evidence>
<dbReference type="InterPro" id="IPR054479">
    <property type="entry name" value="AglB-like_core"/>
</dbReference>
<evidence type="ECO:0000313" key="22">
    <source>
        <dbReference type="EMBL" id="KTG10453.1"/>
    </source>
</evidence>
<evidence type="ECO:0000256" key="2">
    <source>
        <dbReference type="ARBA" id="ARBA00001946"/>
    </source>
</evidence>
<feature type="transmembrane region" description="Helical" evidence="18">
    <location>
        <begin position="268"/>
        <end position="287"/>
    </location>
</feature>
<dbReference type="Pfam" id="PF22627">
    <property type="entry name" value="AglB_core-like"/>
    <property type="match status" value="1"/>
</dbReference>
<comment type="pathway">
    <text evidence="4">Protein modification; protein glycosylation.</text>
</comment>
<dbReference type="InterPro" id="IPR003674">
    <property type="entry name" value="Oligo_trans_STT3"/>
</dbReference>